<dbReference type="InterPro" id="IPR036259">
    <property type="entry name" value="MFS_trans_sf"/>
</dbReference>
<name>A0A1S3GZD7_LINAN</name>
<dbReference type="Proteomes" id="UP000085678">
    <property type="component" value="Unplaced"/>
</dbReference>
<keyword evidence="1" id="KW-1133">Transmembrane helix</keyword>
<keyword evidence="1" id="KW-0472">Membrane</keyword>
<keyword evidence="2" id="KW-1185">Reference proteome</keyword>
<organism evidence="2 3">
    <name type="scientific">Lingula anatina</name>
    <name type="common">Brachiopod</name>
    <name type="synonym">Lingula unguis</name>
    <dbReference type="NCBI Taxonomy" id="7574"/>
    <lineage>
        <taxon>Eukaryota</taxon>
        <taxon>Metazoa</taxon>
        <taxon>Spiralia</taxon>
        <taxon>Lophotrochozoa</taxon>
        <taxon>Brachiopoda</taxon>
        <taxon>Linguliformea</taxon>
        <taxon>Lingulata</taxon>
        <taxon>Lingulida</taxon>
        <taxon>Linguloidea</taxon>
        <taxon>Lingulidae</taxon>
        <taxon>Lingula</taxon>
    </lineage>
</organism>
<dbReference type="STRING" id="7574.A0A1S3GZD7"/>
<feature type="transmembrane region" description="Helical" evidence="1">
    <location>
        <begin position="78"/>
        <end position="98"/>
    </location>
</feature>
<feature type="transmembrane region" description="Helical" evidence="1">
    <location>
        <begin position="181"/>
        <end position="200"/>
    </location>
</feature>
<feature type="transmembrane region" description="Helical" evidence="1">
    <location>
        <begin position="110"/>
        <end position="135"/>
    </location>
</feature>
<feature type="transmembrane region" description="Helical" evidence="1">
    <location>
        <begin position="147"/>
        <end position="169"/>
    </location>
</feature>
<evidence type="ECO:0000313" key="3">
    <source>
        <dbReference type="RefSeq" id="XP_013379042.1"/>
    </source>
</evidence>
<feature type="transmembrane region" description="Helical" evidence="1">
    <location>
        <begin position="331"/>
        <end position="355"/>
    </location>
</feature>
<feature type="transmembrane region" description="Helical" evidence="1">
    <location>
        <begin position="12"/>
        <end position="35"/>
    </location>
</feature>
<feature type="transmembrane region" description="Helical" evidence="1">
    <location>
        <begin position="376"/>
        <end position="404"/>
    </location>
</feature>
<feature type="transmembrane region" description="Helical" evidence="1">
    <location>
        <begin position="424"/>
        <end position="444"/>
    </location>
</feature>
<dbReference type="InParanoid" id="A0A1S3GZD7"/>
<dbReference type="GeneID" id="106150659"/>
<dbReference type="SUPFAM" id="SSF103473">
    <property type="entry name" value="MFS general substrate transporter"/>
    <property type="match status" value="1"/>
</dbReference>
<dbReference type="KEGG" id="lak:106150659"/>
<dbReference type="PANTHER" id="PTHR28658:SF1">
    <property type="entry name" value="MAJOR FACILITATOR SUPERFAMILY DOMAIN CONTAINING 13B"/>
    <property type="match status" value="1"/>
</dbReference>
<evidence type="ECO:0000313" key="2">
    <source>
        <dbReference type="Proteomes" id="UP000085678"/>
    </source>
</evidence>
<reference evidence="3" key="1">
    <citation type="submission" date="2025-08" db="UniProtKB">
        <authorList>
            <consortium name="RefSeq"/>
        </authorList>
    </citation>
    <scope>IDENTIFICATION</scope>
    <source>
        <tissue evidence="3">Gonads</tissue>
    </source>
</reference>
<sequence length="468" mass="53138">MALGIHWPSAAYAATSFGSGMINQVFSFYLVKFFLNRYQVSESWFNTAQAIFMVWNAINDPLFGYIQDRAEWLRKRRYAVLFGGPFYCLAFLVPWFPWGNYESGSWLCGAHLLFSLCLFDTLFTFVLLAQCAIFTEMSGRHDDRLRLVRYAKIASVLNSGTLFATNMISDNLNDIPSFQKFAVVLACLAMVCFYITGTYAHTEYELRQVVAGKPEKSRPVSQYSFMRQAWQLLTQKNFLCFVAMNFCQEFHRAFMNGFTAIITDTLFSPEVLPTFHKSVFYSMRNVLTPLLVVSGTFLVSKYGAFAMIRSNFIIKIFSSVIMLLIGRNQPLLLILFMTVDFCATNAAFALSNIPLSDIADADKKLYSRPHPISTSVYGTNALVVKPAISVSPMIVVTILNRYGYEQYKLGQLTDGLLLDSLQGTMFYLLCFIPLVVGTIQLAIWSQFTLRSSHKVSHEDTDTERVMYS</sequence>
<dbReference type="OrthoDB" id="62987at2759"/>
<dbReference type="InterPro" id="IPR040035">
    <property type="entry name" value="TMEM180"/>
</dbReference>
<dbReference type="RefSeq" id="XP_013379042.1">
    <property type="nucleotide sequence ID" value="XM_013523588.1"/>
</dbReference>
<dbReference type="Gene3D" id="1.20.1250.20">
    <property type="entry name" value="MFS general substrate transporter like domains"/>
    <property type="match status" value="1"/>
</dbReference>
<proteinExistence type="predicted"/>
<dbReference type="Pfam" id="PF13347">
    <property type="entry name" value="MFS_2"/>
    <property type="match status" value="1"/>
</dbReference>
<dbReference type="PANTHER" id="PTHR28658">
    <property type="entry name" value="TRANSMEMBRANE PROTEIN 180"/>
    <property type="match status" value="1"/>
</dbReference>
<accession>A0A1S3GZD7</accession>
<evidence type="ECO:0000256" key="1">
    <source>
        <dbReference type="SAM" id="Phobius"/>
    </source>
</evidence>
<keyword evidence="1 3" id="KW-0812">Transmembrane</keyword>
<protein>
    <submittedName>
        <fullName evidence="3">Transmembrane protein 180 isoform X1</fullName>
    </submittedName>
</protein>
<dbReference type="AlphaFoldDB" id="A0A1S3GZD7"/>
<gene>
    <name evidence="3" type="primary">LOC106150659</name>
</gene>